<comment type="caution">
    <text evidence="1">The sequence shown here is derived from an EMBL/GenBank/DDBJ whole genome shotgun (WGS) entry which is preliminary data.</text>
</comment>
<name>A0ACC2S9W1_9FUNG</name>
<accession>A0ACC2S9W1</accession>
<sequence length="112" mass="12265">MGQGTVRLHFLGTEPPQAEAPAKSQSQNTSTGLTMVVPKEELLELPNEGRESSSVNFMNLKSSQVTNQIQLPKENTGFKPDPVTKAQNQENQVTVRNCAINAILIWPSNSDM</sequence>
<gene>
    <name evidence="1" type="ORF">DSO57_1005099</name>
</gene>
<protein>
    <submittedName>
        <fullName evidence="1">Uncharacterized protein</fullName>
    </submittedName>
</protein>
<evidence type="ECO:0000313" key="2">
    <source>
        <dbReference type="Proteomes" id="UP001165960"/>
    </source>
</evidence>
<proteinExistence type="predicted"/>
<keyword evidence="2" id="KW-1185">Reference proteome</keyword>
<dbReference type="EMBL" id="QTSX02005693">
    <property type="protein sequence ID" value="KAJ9059176.1"/>
    <property type="molecule type" value="Genomic_DNA"/>
</dbReference>
<dbReference type="Proteomes" id="UP001165960">
    <property type="component" value="Unassembled WGS sequence"/>
</dbReference>
<reference evidence="1" key="1">
    <citation type="submission" date="2022-04" db="EMBL/GenBank/DDBJ databases">
        <title>Genome of the entomopathogenic fungus Entomophthora muscae.</title>
        <authorList>
            <person name="Elya C."/>
            <person name="Lovett B.R."/>
            <person name="Lee E."/>
            <person name="Macias A.M."/>
            <person name="Hajek A.E."/>
            <person name="De Bivort B.L."/>
            <person name="Kasson M.T."/>
            <person name="De Fine Licht H.H."/>
            <person name="Stajich J.E."/>
        </authorList>
    </citation>
    <scope>NUCLEOTIDE SEQUENCE</scope>
    <source>
        <strain evidence="1">Berkeley</strain>
    </source>
</reference>
<organism evidence="1 2">
    <name type="scientific">Entomophthora muscae</name>
    <dbReference type="NCBI Taxonomy" id="34485"/>
    <lineage>
        <taxon>Eukaryota</taxon>
        <taxon>Fungi</taxon>
        <taxon>Fungi incertae sedis</taxon>
        <taxon>Zoopagomycota</taxon>
        <taxon>Entomophthoromycotina</taxon>
        <taxon>Entomophthoromycetes</taxon>
        <taxon>Entomophthorales</taxon>
        <taxon>Entomophthoraceae</taxon>
        <taxon>Entomophthora</taxon>
    </lineage>
</organism>
<evidence type="ECO:0000313" key="1">
    <source>
        <dbReference type="EMBL" id="KAJ9059176.1"/>
    </source>
</evidence>